<dbReference type="Pfam" id="PF00067">
    <property type="entry name" value="p450"/>
    <property type="match status" value="1"/>
</dbReference>
<reference evidence="13" key="2">
    <citation type="submission" date="2025-08" db="UniProtKB">
        <authorList>
            <consortium name="RefSeq"/>
        </authorList>
    </citation>
    <scope>IDENTIFICATION</scope>
    <source>
        <tissue evidence="13">Leaves</tissue>
    </source>
</reference>
<dbReference type="Gene3D" id="1.10.630.10">
    <property type="entry name" value="Cytochrome P450"/>
    <property type="match status" value="1"/>
</dbReference>
<dbReference type="GO" id="GO:0016020">
    <property type="term" value="C:membrane"/>
    <property type="evidence" value="ECO:0007669"/>
    <property type="project" value="UniProtKB-SubCell"/>
</dbReference>
<keyword evidence="6 11" id="KW-0560">Oxidoreductase</keyword>
<dbReference type="InterPro" id="IPR001128">
    <property type="entry name" value="Cyt_P450"/>
</dbReference>
<dbReference type="InterPro" id="IPR017972">
    <property type="entry name" value="Cyt_P450_CS"/>
</dbReference>
<keyword evidence="4 10" id="KW-0349">Heme</keyword>
<feature type="binding site" description="axial binding residue" evidence="10">
    <location>
        <position position="439"/>
    </location>
    <ligand>
        <name>heme</name>
        <dbReference type="ChEBI" id="CHEBI:30413"/>
    </ligand>
    <ligandPart>
        <name>Fe</name>
        <dbReference type="ChEBI" id="CHEBI:18248"/>
    </ligandPart>
</feature>
<reference evidence="12" key="1">
    <citation type="journal article" date="2025" name="Foods">
        <title>Unveiling the Microbial Signatures of Arabica Coffee Cherries: Insights into Ripeness Specific Diversity, Functional Traits, and Implications for Quality and Safety.</title>
        <authorList>
            <consortium name="RefSeq"/>
            <person name="Tenea G.N."/>
            <person name="Cifuentes V."/>
            <person name="Reyes P."/>
            <person name="Cevallos-Vallejos M."/>
        </authorList>
    </citation>
    <scope>NUCLEOTIDE SEQUENCE [LARGE SCALE GENOMIC DNA]</scope>
</reference>
<evidence type="ECO:0000313" key="12">
    <source>
        <dbReference type="Proteomes" id="UP001652660"/>
    </source>
</evidence>
<dbReference type="PRINTS" id="PR00385">
    <property type="entry name" value="P450"/>
</dbReference>
<dbReference type="CDD" id="cd11072">
    <property type="entry name" value="CYP71-like"/>
    <property type="match status" value="1"/>
</dbReference>
<name>A0A6P6T6G8_COFAR</name>
<proteinExistence type="inferred from homology"/>
<dbReference type="GO" id="GO:0020037">
    <property type="term" value="F:heme binding"/>
    <property type="evidence" value="ECO:0007669"/>
    <property type="project" value="InterPro"/>
</dbReference>
<dbReference type="GO" id="GO:0016705">
    <property type="term" value="F:oxidoreductase activity, acting on paired donors, with incorporation or reduction of molecular oxygen"/>
    <property type="evidence" value="ECO:0007669"/>
    <property type="project" value="InterPro"/>
</dbReference>
<dbReference type="Proteomes" id="UP001652660">
    <property type="component" value="Chromosome 7c"/>
</dbReference>
<dbReference type="PANTHER" id="PTHR47943:SF2">
    <property type="entry name" value="CYTOCHROME P450"/>
    <property type="match status" value="1"/>
</dbReference>
<organism evidence="12 13">
    <name type="scientific">Coffea arabica</name>
    <name type="common">Arabian coffee</name>
    <dbReference type="NCBI Taxonomy" id="13443"/>
    <lineage>
        <taxon>Eukaryota</taxon>
        <taxon>Viridiplantae</taxon>
        <taxon>Streptophyta</taxon>
        <taxon>Embryophyta</taxon>
        <taxon>Tracheophyta</taxon>
        <taxon>Spermatophyta</taxon>
        <taxon>Magnoliopsida</taxon>
        <taxon>eudicotyledons</taxon>
        <taxon>Gunneridae</taxon>
        <taxon>Pentapetalae</taxon>
        <taxon>asterids</taxon>
        <taxon>lamiids</taxon>
        <taxon>Gentianales</taxon>
        <taxon>Rubiaceae</taxon>
        <taxon>Ixoroideae</taxon>
        <taxon>Gardenieae complex</taxon>
        <taxon>Bertiereae - Coffeeae clade</taxon>
        <taxon>Coffeeae</taxon>
        <taxon>Coffea</taxon>
    </lineage>
</organism>
<comment type="subcellular location">
    <subcellularLocation>
        <location evidence="2">Membrane</location>
    </subcellularLocation>
</comment>
<keyword evidence="12" id="KW-1185">Reference proteome</keyword>
<keyword evidence="7 10" id="KW-0408">Iron</keyword>
<evidence type="ECO:0000313" key="13">
    <source>
        <dbReference type="RefSeq" id="XP_027073770.1"/>
    </source>
</evidence>
<dbReference type="InterPro" id="IPR002401">
    <property type="entry name" value="Cyt_P450_E_grp-I"/>
</dbReference>
<keyword evidence="8 11" id="KW-0503">Monooxygenase</keyword>
<dbReference type="GeneID" id="113698228"/>
<dbReference type="OrthoDB" id="2789670at2759"/>
<accession>A0A6P6T6G8</accession>
<evidence type="ECO:0000256" key="6">
    <source>
        <dbReference type="ARBA" id="ARBA00023002"/>
    </source>
</evidence>
<dbReference type="GO" id="GO:0005506">
    <property type="term" value="F:iron ion binding"/>
    <property type="evidence" value="ECO:0007669"/>
    <property type="project" value="InterPro"/>
</dbReference>
<protein>
    <submittedName>
        <fullName evidence="13">Cytochrome P450 71AU50-like</fullName>
    </submittedName>
</protein>
<evidence type="ECO:0000256" key="9">
    <source>
        <dbReference type="ARBA" id="ARBA00023136"/>
    </source>
</evidence>
<gene>
    <name evidence="13" type="primary">LOC113698228</name>
</gene>
<keyword evidence="5 10" id="KW-0479">Metal-binding</keyword>
<sequence length="499" mass="56879">MMMSIHWLWASLALAALGYFLQDLFLMKKRRGLPPGPKGLPVIGSLHLLGKNPHQDLAKLAKKHGPIMYMRFGYVPAIIVSSPEAAEKFLKTYDQVFAGRPYHEASWYIAYEQRNLTFGQYGPYWRNMRKLCILQLLSSHKINSFWPMRRQEVGTLVKSLKQAASDGAAVDLSALISSLGANMSCLMIFGQKYMDKDFDNRGFGEVIQEALHVGSTPNIGDYFPLLGVLDLQGLTRRFKALAKVFHDFFDKIIDDHLECKEQKQTKDFVDIMMEIIQSGTSAFEFDRRHVKAVLFDMLVASMGTSVTAVEWAILELLRHPAAMRKLQKELEEKVGLERIVEESDLEGLEYLDMVVKESMRLHPVGPLMLPHESIQDCTVDDFHIQKKSRIIINIYAIGRDPNVWPDPEAFIPERFKDSDIDLRGQDFRLIPFGSGRRICPGLQLGLTVVRFVLAQLVHCFSWELADNIQPTDLDMSEAFGLVNSRAKHLKVVPIYRLHK</sequence>
<evidence type="ECO:0000256" key="1">
    <source>
        <dbReference type="ARBA" id="ARBA00001971"/>
    </source>
</evidence>
<dbReference type="PRINTS" id="PR00463">
    <property type="entry name" value="EP450I"/>
</dbReference>
<comment type="cofactor">
    <cofactor evidence="1 10">
        <name>heme</name>
        <dbReference type="ChEBI" id="CHEBI:30413"/>
    </cofactor>
</comment>
<dbReference type="AlphaFoldDB" id="A0A6P6T6G8"/>
<dbReference type="SUPFAM" id="SSF48264">
    <property type="entry name" value="Cytochrome P450"/>
    <property type="match status" value="1"/>
</dbReference>
<evidence type="ECO:0000256" key="4">
    <source>
        <dbReference type="ARBA" id="ARBA00022617"/>
    </source>
</evidence>
<keyword evidence="9" id="KW-0472">Membrane</keyword>
<dbReference type="FunFam" id="1.10.630.10:FF:000011">
    <property type="entry name" value="Cytochrome P450 83B1"/>
    <property type="match status" value="1"/>
</dbReference>
<dbReference type="GO" id="GO:0004497">
    <property type="term" value="F:monooxygenase activity"/>
    <property type="evidence" value="ECO:0007669"/>
    <property type="project" value="UniProtKB-KW"/>
</dbReference>
<evidence type="ECO:0000256" key="7">
    <source>
        <dbReference type="ARBA" id="ARBA00023004"/>
    </source>
</evidence>
<evidence type="ECO:0000256" key="10">
    <source>
        <dbReference type="PIRSR" id="PIRSR602401-1"/>
    </source>
</evidence>
<comment type="similarity">
    <text evidence="3 11">Belongs to the cytochrome P450 family.</text>
</comment>
<dbReference type="InterPro" id="IPR036396">
    <property type="entry name" value="Cyt_P450_sf"/>
</dbReference>
<evidence type="ECO:0000256" key="5">
    <source>
        <dbReference type="ARBA" id="ARBA00022723"/>
    </source>
</evidence>
<evidence type="ECO:0000256" key="3">
    <source>
        <dbReference type="ARBA" id="ARBA00010617"/>
    </source>
</evidence>
<evidence type="ECO:0000256" key="2">
    <source>
        <dbReference type="ARBA" id="ARBA00004370"/>
    </source>
</evidence>
<dbReference type="PANTHER" id="PTHR47943">
    <property type="entry name" value="CYTOCHROME P450 93A3-LIKE"/>
    <property type="match status" value="1"/>
</dbReference>
<dbReference type="PROSITE" id="PS00086">
    <property type="entry name" value="CYTOCHROME_P450"/>
    <property type="match status" value="1"/>
</dbReference>
<evidence type="ECO:0000256" key="8">
    <source>
        <dbReference type="ARBA" id="ARBA00023033"/>
    </source>
</evidence>
<dbReference type="RefSeq" id="XP_027073770.1">
    <property type="nucleotide sequence ID" value="XM_027217969.2"/>
</dbReference>
<evidence type="ECO:0000256" key="11">
    <source>
        <dbReference type="RuleBase" id="RU000461"/>
    </source>
</evidence>